<protein>
    <submittedName>
        <fullName evidence="1">Urease accessory protein UreF</fullName>
    </submittedName>
</protein>
<reference evidence="2" key="1">
    <citation type="journal article" date="2019" name="Int. J. Syst. Evol. Microbiol.">
        <title>The Global Catalogue of Microorganisms (GCM) 10K type strain sequencing project: providing services to taxonomists for standard genome sequencing and annotation.</title>
        <authorList>
            <consortium name="The Broad Institute Genomics Platform"/>
            <consortium name="The Broad Institute Genome Sequencing Center for Infectious Disease"/>
            <person name="Wu L."/>
            <person name="Ma J."/>
        </authorList>
    </citation>
    <scope>NUCLEOTIDE SEQUENCE [LARGE SCALE GENOMIC DNA]</scope>
    <source>
        <strain evidence="2">CCUG 61696</strain>
    </source>
</reference>
<dbReference type="EMBL" id="JBHTMX010000202">
    <property type="protein sequence ID" value="MFD1333301.1"/>
    <property type="molecule type" value="Genomic_DNA"/>
</dbReference>
<feature type="non-terminal residue" evidence="1">
    <location>
        <position position="1"/>
    </location>
</feature>
<dbReference type="Gene3D" id="1.10.4190.10">
    <property type="entry name" value="Urease accessory protein UreF"/>
    <property type="match status" value="1"/>
</dbReference>
<evidence type="ECO:0000313" key="2">
    <source>
        <dbReference type="Proteomes" id="UP001597171"/>
    </source>
</evidence>
<organism evidence="1 2">
    <name type="scientific">Methylopila musalis</name>
    <dbReference type="NCBI Taxonomy" id="1134781"/>
    <lineage>
        <taxon>Bacteria</taxon>
        <taxon>Pseudomonadati</taxon>
        <taxon>Pseudomonadota</taxon>
        <taxon>Alphaproteobacteria</taxon>
        <taxon>Hyphomicrobiales</taxon>
        <taxon>Methylopilaceae</taxon>
        <taxon>Methylopila</taxon>
    </lineage>
</organism>
<sequence>GGAVLASGYVAASGYATAAVRLGLVGAVAAQAVLHRVLPVVAELAAAEPPEHIETFAPLLDIAAARHARGELRLFSN</sequence>
<evidence type="ECO:0000313" key="1">
    <source>
        <dbReference type="EMBL" id="MFD1333301.1"/>
    </source>
</evidence>
<dbReference type="InterPro" id="IPR038277">
    <property type="entry name" value="UreF_sf"/>
</dbReference>
<comment type="caution">
    <text evidence="1">The sequence shown here is derived from an EMBL/GenBank/DDBJ whole genome shotgun (WGS) entry which is preliminary data.</text>
</comment>
<dbReference type="Proteomes" id="UP001597171">
    <property type="component" value="Unassembled WGS sequence"/>
</dbReference>
<gene>
    <name evidence="1" type="ORF">ACFQ4O_14985</name>
</gene>
<accession>A0ABW3ZAQ5</accession>
<proteinExistence type="predicted"/>
<name>A0ABW3ZAQ5_9HYPH</name>
<keyword evidence="2" id="KW-1185">Reference proteome</keyword>